<protein>
    <recommendedName>
        <fullName evidence="3">Glycine zipper domain-containing protein</fullName>
    </recommendedName>
</protein>
<dbReference type="EMBL" id="LUUJ01000034">
    <property type="protein sequence ID" value="OAI20215.1"/>
    <property type="molecule type" value="Genomic_DNA"/>
</dbReference>
<evidence type="ECO:0008006" key="3">
    <source>
        <dbReference type="Google" id="ProtNLM"/>
    </source>
</evidence>
<dbReference type="Proteomes" id="UP000077857">
    <property type="component" value="Unassembled WGS sequence"/>
</dbReference>
<accession>A0A177NQF4</accession>
<sequence length="198" mass="20024">MKNTLIVAATIVSLLSGCAGMSKGQQTALGGVGGCAAGAALGILLGGGAKNAAIGCGAGAALGAATAYMLANDPYTQSVTQQANAWQQETGASTEVVKASQVVENGQNVQRIDSQKVVVPNEKMVSGKHLAPKAKQQLVNAKSQSLKVGGNVHVICPASATKTVLNDISNTGVTYTQEPTMQNGYVVVMSRNNEGVPL</sequence>
<evidence type="ECO:0000313" key="2">
    <source>
        <dbReference type="Proteomes" id="UP000077857"/>
    </source>
</evidence>
<dbReference type="AlphaFoldDB" id="A0A177NQF4"/>
<comment type="caution">
    <text evidence="1">The sequence shown here is derived from an EMBL/GenBank/DDBJ whole genome shotgun (WGS) entry which is preliminary data.</text>
</comment>
<gene>
    <name evidence="1" type="ORF">A1507_05310</name>
</gene>
<reference evidence="1 2" key="1">
    <citation type="submission" date="2016-03" db="EMBL/GenBank/DDBJ databases">
        <authorList>
            <person name="Ploux O."/>
        </authorList>
    </citation>
    <scope>NUCLEOTIDE SEQUENCE [LARGE SCALE GENOMIC DNA]</scope>
    <source>
        <strain evidence="1 2">R-45378</strain>
    </source>
</reference>
<dbReference type="OrthoDB" id="9256078at2"/>
<dbReference type="RefSeq" id="WP_064039192.1">
    <property type="nucleotide sequence ID" value="NZ_LUUJ01000034.1"/>
</dbReference>
<proteinExistence type="predicted"/>
<organism evidence="1 2">
    <name type="scientific">Methylomonas koyamae</name>
    <dbReference type="NCBI Taxonomy" id="702114"/>
    <lineage>
        <taxon>Bacteria</taxon>
        <taxon>Pseudomonadati</taxon>
        <taxon>Pseudomonadota</taxon>
        <taxon>Gammaproteobacteria</taxon>
        <taxon>Methylococcales</taxon>
        <taxon>Methylococcaceae</taxon>
        <taxon>Methylomonas</taxon>
    </lineage>
</organism>
<name>A0A177NQF4_9GAMM</name>
<dbReference type="PROSITE" id="PS51257">
    <property type="entry name" value="PROKAR_LIPOPROTEIN"/>
    <property type="match status" value="1"/>
</dbReference>
<evidence type="ECO:0000313" key="1">
    <source>
        <dbReference type="EMBL" id="OAI20215.1"/>
    </source>
</evidence>